<name>A0AAV9XB79_9PEZI</name>
<protein>
    <submittedName>
        <fullName evidence="3">Uncharacterized protein</fullName>
    </submittedName>
</protein>
<reference evidence="3 4" key="1">
    <citation type="submission" date="2019-10" db="EMBL/GenBank/DDBJ databases">
        <authorList>
            <person name="Palmer J.M."/>
        </authorList>
    </citation>
    <scope>NUCLEOTIDE SEQUENCE [LARGE SCALE GENOMIC DNA]</scope>
    <source>
        <strain evidence="3 4">TWF694</strain>
    </source>
</reference>
<dbReference type="EMBL" id="JAVHJO010000007">
    <property type="protein sequence ID" value="KAK6538947.1"/>
    <property type="molecule type" value="Genomic_DNA"/>
</dbReference>
<evidence type="ECO:0000313" key="3">
    <source>
        <dbReference type="EMBL" id="KAK6538947.1"/>
    </source>
</evidence>
<comment type="caution">
    <text evidence="3">The sequence shown here is derived from an EMBL/GenBank/DDBJ whole genome shotgun (WGS) entry which is preliminary data.</text>
</comment>
<evidence type="ECO:0000256" key="2">
    <source>
        <dbReference type="SAM" id="SignalP"/>
    </source>
</evidence>
<organism evidence="3 4">
    <name type="scientific">Orbilia ellipsospora</name>
    <dbReference type="NCBI Taxonomy" id="2528407"/>
    <lineage>
        <taxon>Eukaryota</taxon>
        <taxon>Fungi</taxon>
        <taxon>Dikarya</taxon>
        <taxon>Ascomycota</taxon>
        <taxon>Pezizomycotina</taxon>
        <taxon>Orbiliomycetes</taxon>
        <taxon>Orbiliales</taxon>
        <taxon>Orbiliaceae</taxon>
        <taxon>Orbilia</taxon>
    </lineage>
</organism>
<evidence type="ECO:0000313" key="4">
    <source>
        <dbReference type="Proteomes" id="UP001365542"/>
    </source>
</evidence>
<proteinExistence type="predicted"/>
<keyword evidence="2" id="KW-0732">Signal</keyword>
<sequence length="80" mass="7762">MQFFSKALLVSILAVGAIAQTNDTETTTPSNSTTSTGSGTETGSNSTVTGVPPPAFTGGAASLKVSGAAAVVLFSIALAL</sequence>
<feature type="signal peptide" evidence="2">
    <location>
        <begin position="1"/>
        <end position="19"/>
    </location>
</feature>
<feature type="compositionally biased region" description="Low complexity" evidence="1">
    <location>
        <begin position="24"/>
        <end position="50"/>
    </location>
</feature>
<accession>A0AAV9XB79</accession>
<dbReference type="AlphaFoldDB" id="A0AAV9XB79"/>
<dbReference type="Proteomes" id="UP001365542">
    <property type="component" value="Unassembled WGS sequence"/>
</dbReference>
<gene>
    <name evidence="3" type="ORF">TWF694_010497</name>
</gene>
<feature type="region of interest" description="Disordered" evidence="1">
    <location>
        <begin position="22"/>
        <end position="51"/>
    </location>
</feature>
<keyword evidence="4" id="KW-1185">Reference proteome</keyword>
<evidence type="ECO:0000256" key="1">
    <source>
        <dbReference type="SAM" id="MobiDB-lite"/>
    </source>
</evidence>
<feature type="chain" id="PRO_5043900462" evidence="2">
    <location>
        <begin position="20"/>
        <end position="80"/>
    </location>
</feature>